<dbReference type="PANTHER" id="PTHR11188:SF176">
    <property type="entry name" value="ARRESTIN DOMAIN-CONTAINING PROTEIN 1"/>
    <property type="match status" value="1"/>
</dbReference>
<name>A0A7I8VRA4_9ANNE</name>
<evidence type="ECO:0000259" key="2">
    <source>
        <dbReference type="SMART" id="SM01017"/>
    </source>
</evidence>
<dbReference type="GO" id="GO:0005737">
    <property type="term" value="C:cytoplasm"/>
    <property type="evidence" value="ECO:0007669"/>
    <property type="project" value="TreeGrafter"/>
</dbReference>
<reference evidence="3 4" key="1">
    <citation type="submission" date="2020-08" db="EMBL/GenBank/DDBJ databases">
        <authorList>
            <person name="Hejnol A."/>
        </authorList>
    </citation>
    <scope>NUCLEOTIDE SEQUENCE [LARGE SCALE GENOMIC DNA]</scope>
</reference>
<dbReference type="Proteomes" id="UP000549394">
    <property type="component" value="Unassembled WGS sequence"/>
</dbReference>
<sequence length="372" mass="41453">MPTNVNRFDVTLDSPTGIYRPGETIVGHVVVHVTRQLQINGIHVWVLGQTEVSWTDKPGGRKVHFDYEIYMKDCITLCGRAPNQRGPTTSEEKPILPAGQHDYTFEYKLPDVLPTSFESCHAYKGKVYYLLKARLDSSEEKVRQSKDRTFIVLSSLDLNSYPRCAELVQVKREKHLGCCCCCRCGSITCLLRLDRTGYVPGEDINVDAELQNHSKKEITASYVTMQQIVTLEAGGVSKQSTADIFRISGGKIKSGGSALYHDIIHIPPLPPSRLDGCNLVQIDYVITVGVLPSGMNDSIEISVPILIGTEPLLHVIPPGITVGPSYSRYSHSSGEIEDYSAEDYVRGKYQHVYTYYKALYRRAVTQDGECIS</sequence>
<dbReference type="InterPro" id="IPR011021">
    <property type="entry name" value="Arrestin-like_N"/>
</dbReference>
<evidence type="ECO:0000256" key="1">
    <source>
        <dbReference type="ARBA" id="ARBA00005298"/>
    </source>
</evidence>
<comment type="similarity">
    <text evidence="1">Belongs to the arrestin family.</text>
</comment>
<evidence type="ECO:0000313" key="4">
    <source>
        <dbReference type="Proteomes" id="UP000549394"/>
    </source>
</evidence>
<proteinExistence type="inferred from homology"/>
<dbReference type="InterPro" id="IPR050357">
    <property type="entry name" value="Arrestin_domain-protein"/>
</dbReference>
<dbReference type="PANTHER" id="PTHR11188">
    <property type="entry name" value="ARRESTIN DOMAIN CONTAINING PROTEIN"/>
    <property type="match status" value="1"/>
</dbReference>
<comment type="caution">
    <text evidence="3">The sequence shown here is derived from an EMBL/GenBank/DDBJ whole genome shotgun (WGS) entry which is preliminary data.</text>
</comment>
<keyword evidence="4" id="KW-1185">Reference proteome</keyword>
<accession>A0A7I8VRA4</accession>
<dbReference type="InterPro" id="IPR014756">
    <property type="entry name" value="Ig_E-set"/>
</dbReference>
<dbReference type="AlphaFoldDB" id="A0A7I8VRA4"/>
<dbReference type="Gene3D" id="2.60.40.640">
    <property type="match status" value="2"/>
</dbReference>
<dbReference type="Pfam" id="PF00339">
    <property type="entry name" value="Arrestin_N"/>
    <property type="match status" value="1"/>
</dbReference>
<organism evidence="3 4">
    <name type="scientific">Dimorphilus gyrociliatus</name>
    <dbReference type="NCBI Taxonomy" id="2664684"/>
    <lineage>
        <taxon>Eukaryota</taxon>
        <taxon>Metazoa</taxon>
        <taxon>Spiralia</taxon>
        <taxon>Lophotrochozoa</taxon>
        <taxon>Annelida</taxon>
        <taxon>Polychaeta</taxon>
        <taxon>Polychaeta incertae sedis</taxon>
        <taxon>Dinophilidae</taxon>
        <taxon>Dimorphilus</taxon>
    </lineage>
</organism>
<dbReference type="EMBL" id="CAJFCJ010000008">
    <property type="protein sequence ID" value="CAD5118251.1"/>
    <property type="molecule type" value="Genomic_DNA"/>
</dbReference>
<dbReference type="InterPro" id="IPR011022">
    <property type="entry name" value="Arrestin_C-like"/>
</dbReference>
<dbReference type="GO" id="GO:0015031">
    <property type="term" value="P:protein transport"/>
    <property type="evidence" value="ECO:0007669"/>
    <property type="project" value="TreeGrafter"/>
</dbReference>
<evidence type="ECO:0000313" key="3">
    <source>
        <dbReference type="EMBL" id="CAD5118251.1"/>
    </source>
</evidence>
<dbReference type="Pfam" id="PF02752">
    <property type="entry name" value="Arrestin_C"/>
    <property type="match status" value="1"/>
</dbReference>
<gene>
    <name evidence="3" type="ORF">DGYR_LOCUS6658</name>
</gene>
<dbReference type="OrthoDB" id="2333384at2759"/>
<protein>
    <submittedName>
        <fullName evidence="3">DgyrCDS6973</fullName>
    </submittedName>
</protein>
<feature type="domain" description="Arrestin C-terminal-like" evidence="2">
    <location>
        <begin position="183"/>
        <end position="312"/>
    </location>
</feature>
<dbReference type="SMART" id="SM01017">
    <property type="entry name" value="Arrestin_C"/>
    <property type="match status" value="1"/>
</dbReference>
<dbReference type="InterPro" id="IPR014752">
    <property type="entry name" value="Arrestin-like_C"/>
</dbReference>
<dbReference type="SUPFAM" id="SSF81296">
    <property type="entry name" value="E set domains"/>
    <property type="match status" value="2"/>
</dbReference>